<accession>A0A6J7WXZ8</accession>
<gene>
    <name evidence="2" type="ORF">UFOVP373_41</name>
</gene>
<reference evidence="2" key="1">
    <citation type="submission" date="2020-05" db="EMBL/GenBank/DDBJ databases">
        <authorList>
            <person name="Chiriac C."/>
            <person name="Salcher M."/>
            <person name="Ghai R."/>
            <person name="Kavagutti S V."/>
        </authorList>
    </citation>
    <scope>NUCLEOTIDE SEQUENCE</scope>
</reference>
<evidence type="ECO:0000256" key="1">
    <source>
        <dbReference type="SAM" id="MobiDB-lite"/>
    </source>
</evidence>
<feature type="region of interest" description="Disordered" evidence="1">
    <location>
        <begin position="141"/>
        <end position="164"/>
    </location>
</feature>
<evidence type="ECO:0000313" key="2">
    <source>
        <dbReference type="EMBL" id="CAB5222911.1"/>
    </source>
</evidence>
<name>A0A6J7WXZ8_9CAUD</name>
<protein>
    <submittedName>
        <fullName evidence="2">Uncharacterized protein</fullName>
    </submittedName>
</protein>
<sequence>MGSILPAVPGLDINGVFYRYTINKNPQADAMVHVQNENALGAGYIFRQTDDWSGLPGNTITKAIPVANVPLRYWGLGSIDVEGEGSISGASVIYTYRVDECANPQASPTCEGYEPPVQPVFFEEPELYDALEDDAYRIATAKTDQEYDDEEKPTEEHGDDKERKARLERGLSASKNALALANGVSQDAIIAAMGYTADMAAYYAAQLDGGAYADAPMLIDGKIPENKRGLRNGLAQQVLHDQMMQLQYQ</sequence>
<feature type="compositionally biased region" description="Basic and acidic residues" evidence="1">
    <location>
        <begin position="154"/>
        <end position="164"/>
    </location>
</feature>
<organism evidence="2">
    <name type="scientific">uncultured Caudovirales phage</name>
    <dbReference type="NCBI Taxonomy" id="2100421"/>
    <lineage>
        <taxon>Viruses</taxon>
        <taxon>Duplodnaviria</taxon>
        <taxon>Heunggongvirae</taxon>
        <taxon>Uroviricota</taxon>
        <taxon>Caudoviricetes</taxon>
        <taxon>Peduoviridae</taxon>
        <taxon>Maltschvirus</taxon>
        <taxon>Maltschvirus maltsch</taxon>
    </lineage>
</organism>
<proteinExistence type="predicted"/>
<dbReference type="EMBL" id="LR798304">
    <property type="protein sequence ID" value="CAB5222911.1"/>
    <property type="molecule type" value="Genomic_DNA"/>
</dbReference>